<dbReference type="GO" id="GO:0097552">
    <property type="term" value="P:mitochondrial double-strand break repair via homologous recombination"/>
    <property type="evidence" value="ECO:0007669"/>
    <property type="project" value="TreeGrafter"/>
</dbReference>
<evidence type="ECO:0000256" key="15">
    <source>
        <dbReference type="ARBA" id="ARBA00023254"/>
    </source>
</evidence>
<dbReference type="EMBL" id="FP929094">
    <property type="protein sequence ID" value="CBX92379.1"/>
    <property type="molecule type" value="Genomic_DNA"/>
</dbReference>
<dbReference type="GO" id="GO:0000014">
    <property type="term" value="F:single-stranded DNA endodeoxyribonuclease activity"/>
    <property type="evidence" value="ECO:0007669"/>
    <property type="project" value="TreeGrafter"/>
</dbReference>
<dbReference type="InParanoid" id="E4ZM30"/>
<feature type="region of interest" description="Disordered" evidence="18">
    <location>
        <begin position="955"/>
        <end position="980"/>
    </location>
</feature>
<feature type="compositionally biased region" description="Basic and acidic residues" evidence="18">
    <location>
        <begin position="1832"/>
        <end position="1852"/>
    </location>
</feature>
<proteinExistence type="inferred from homology"/>
<dbReference type="CDD" id="cd00840">
    <property type="entry name" value="MPP_Mre11_N"/>
    <property type="match status" value="1"/>
</dbReference>
<keyword evidence="12 17" id="KW-0234">DNA repair</keyword>
<evidence type="ECO:0000256" key="7">
    <source>
        <dbReference type="ARBA" id="ARBA00022723"/>
    </source>
</evidence>
<feature type="compositionally biased region" description="Acidic residues" evidence="18">
    <location>
        <begin position="637"/>
        <end position="661"/>
    </location>
</feature>
<keyword evidence="15 17" id="KW-0469">Meiosis</keyword>
<dbReference type="GO" id="GO:0030870">
    <property type="term" value="C:Mre11 complex"/>
    <property type="evidence" value="ECO:0007669"/>
    <property type="project" value="InterPro"/>
</dbReference>
<dbReference type="PANTHER" id="PTHR10139:SF1">
    <property type="entry name" value="DOUBLE-STRAND BREAK REPAIR PROTEIN MRE11"/>
    <property type="match status" value="1"/>
</dbReference>
<keyword evidence="9 17" id="KW-0227">DNA damage</keyword>
<dbReference type="InterPro" id="IPR041796">
    <property type="entry name" value="Mre11_N"/>
</dbReference>
<dbReference type="GO" id="GO:0030145">
    <property type="term" value="F:manganese ion binding"/>
    <property type="evidence" value="ECO:0007669"/>
    <property type="project" value="InterPro"/>
</dbReference>
<dbReference type="Gene3D" id="3.30.110.110">
    <property type="entry name" value="Mre11, capping domain"/>
    <property type="match status" value="1"/>
</dbReference>
<dbReference type="GO" id="GO:0000724">
    <property type="term" value="P:double-strand break repair via homologous recombination"/>
    <property type="evidence" value="ECO:0007669"/>
    <property type="project" value="TreeGrafter"/>
</dbReference>
<feature type="domain" description="Mre11 DNA-binding" evidence="19">
    <location>
        <begin position="312"/>
        <end position="492"/>
    </location>
</feature>
<comment type="similarity">
    <text evidence="4 17">Belongs to the MRE11/RAD32 family.</text>
</comment>
<feature type="compositionally biased region" description="Pro residues" evidence="18">
    <location>
        <begin position="1251"/>
        <end position="1262"/>
    </location>
</feature>
<feature type="compositionally biased region" description="Basic and acidic residues" evidence="18">
    <location>
        <begin position="1810"/>
        <end position="1821"/>
    </location>
</feature>
<dbReference type="InterPro" id="IPR029052">
    <property type="entry name" value="Metallo-depent_PP-like"/>
</dbReference>
<feature type="region of interest" description="Disordered" evidence="18">
    <location>
        <begin position="1275"/>
        <end position="1425"/>
    </location>
</feature>
<keyword evidence="10 17" id="KW-0378">Hydrolase</keyword>
<evidence type="ECO:0000256" key="5">
    <source>
        <dbReference type="ARBA" id="ARBA00022454"/>
    </source>
</evidence>
<feature type="compositionally biased region" description="Basic and acidic residues" evidence="18">
    <location>
        <begin position="1326"/>
        <end position="1339"/>
    </location>
</feature>
<feature type="region of interest" description="Disordered" evidence="18">
    <location>
        <begin position="1753"/>
        <end position="1852"/>
    </location>
</feature>
<evidence type="ECO:0000256" key="8">
    <source>
        <dbReference type="ARBA" id="ARBA00022759"/>
    </source>
</evidence>
<dbReference type="GO" id="GO:0042138">
    <property type="term" value="P:meiotic DNA double-strand break formation"/>
    <property type="evidence" value="ECO:0007669"/>
    <property type="project" value="TreeGrafter"/>
</dbReference>
<accession>E4ZM30</accession>
<keyword evidence="21" id="KW-1185">Reference proteome</keyword>
<dbReference type="PANTHER" id="PTHR10139">
    <property type="entry name" value="DOUBLE-STRAND BREAK REPAIR PROTEIN MRE11"/>
    <property type="match status" value="1"/>
</dbReference>
<keyword evidence="6 17" id="KW-0540">Nuclease</keyword>
<feature type="compositionally biased region" description="Low complexity" evidence="18">
    <location>
        <begin position="616"/>
        <end position="627"/>
    </location>
</feature>
<keyword evidence="8 17" id="KW-0255">Endonuclease</keyword>
<dbReference type="Pfam" id="PF00149">
    <property type="entry name" value="Metallophos"/>
    <property type="match status" value="1"/>
</dbReference>
<gene>
    <name evidence="20" type="ORF">LEMA_P050850.1</name>
</gene>
<feature type="compositionally biased region" description="Low complexity" evidence="18">
    <location>
        <begin position="674"/>
        <end position="692"/>
    </location>
</feature>
<evidence type="ECO:0000256" key="4">
    <source>
        <dbReference type="ARBA" id="ARBA00009028"/>
    </source>
</evidence>
<comment type="cofactor">
    <cofactor evidence="1">
        <name>Mn(2+)</name>
        <dbReference type="ChEBI" id="CHEBI:29035"/>
    </cofactor>
</comment>
<dbReference type="GO" id="GO:0035861">
    <property type="term" value="C:site of double-strand break"/>
    <property type="evidence" value="ECO:0007669"/>
    <property type="project" value="TreeGrafter"/>
</dbReference>
<dbReference type="GO" id="GO:0000723">
    <property type="term" value="P:telomere maintenance"/>
    <property type="evidence" value="ECO:0007669"/>
    <property type="project" value="TreeGrafter"/>
</dbReference>
<dbReference type="NCBIfam" id="TIGR00583">
    <property type="entry name" value="mre11"/>
    <property type="match status" value="1"/>
</dbReference>
<dbReference type="GO" id="GO:0007095">
    <property type="term" value="P:mitotic G2 DNA damage checkpoint signaling"/>
    <property type="evidence" value="ECO:0007669"/>
    <property type="project" value="TreeGrafter"/>
</dbReference>
<dbReference type="Gene3D" id="3.60.21.10">
    <property type="match status" value="1"/>
</dbReference>
<evidence type="ECO:0000256" key="2">
    <source>
        <dbReference type="ARBA" id="ARBA00004123"/>
    </source>
</evidence>
<comment type="subunit">
    <text evidence="16">Component of the MRN complex composed of two heterodimers RAD50 and MRE11 associated with a single NBS1.</text>
</comment>
<keyword evidence="5" id="KW-0158">Chromosome</keyword>
<dbReference type="VEuPathDB" id="FungiDB:LEMA_P050850.1"/>
<keyword evidence="14 17" id="KW-0539">Nucleus</keyword>
<dbReference type="FunFam" id="3.60.21.10:FF:000011">
    <property type="entry name" value="Double-strand break repair protein"/>
    <property type="match status" value="1"/>
</dbReference>
<feature type="region of interest" description="Disordered" evidence="18">
    <location>
        <begin position="1251"/>
        <end position="1270"/>
    </location>
</feature>
<feature type="compositionally biased region" description="Low complexity" evidence="18">
    <location>
        <begin position="1787"/>
        <end position="1808"/>
    </location>
</feature>
<comment type="subcellular location">
    <subcellularLocation>
        <location evidence="3">Chromosome</location>
    </subcellularLocation>
    <subcellularLocation>
        <location evidence="2">Nucleus</location>
    </subcellularLocation>
</comment>
<keyword evidence="13 17" id="KW-0464">Manganese</keyword>
<evidence type="ECO:0000256" key="6">
    <source>
        <dbReference type="ARBA" id="ARBA00022722"/>
    </source>
</evidence>
<dbReference type="InterPro" id="IPR007281">
    <property type="entry name" value="Mre11_DNA-bd"/>
</dbReference>
<evidence type="ECO:0000313" key="20">
    <source>
        <dbReference type="EMBL" id="CBX92379.1"/>
    </source>
</evidence>
<organism evidence="21">
    <name type="scientific">Leptosphaeria maculans (strain JN3 / isolate v23.1.3 / race Av1-4-5-6-7-8)</name>
    <name type="common">Blackleg fungus</name>
    <name type="synonym">Phoma lingam</name>
    <dbReference type="NCBI Taxonomy" id="985895"/>
    <lineage>
        <taxon>Eukaryota</taxon>
        <taxon>Fungi</taxon>
        <taxon>Dikarya</taxon>
        <taxon>Ascomycota</taxon>
        <taxon>Pezizomycotina</taxon>
        <taxon>Dothideomycetes</taxon>
        <taxon>Pleosporomycetidae</taxon>
        <taxon>Pleosporales</taxon>
        <taxon>Pleosporineae</taxon>
        <taxon>Leptosphaeriaceae</taxon>
        <taxon>Plenodomus</taxon>
        <taxon>Plenodomus lingam/Leptosphaeria maculans species complex</taxon>
    </lineage>
</organism>
<dbReference type="InterPro" id="IPR003701">
    <property type="entry name" value="Mre11"/>
</dbReference>
<sequence length="1875" mass="206520">MPPRARGPQRGLRLIRYVKSSMLTVTLGADTIRILIATDSHVGYNERDAERKDDSWKTFHEVMCLAKEHDVDMVLHAGDLFHENKPSRKSMYQVMRSLRMNCLGEKPCELEMLSDASENFGGIFDHVNYEDEDINIAIPVFAIHGNHDDPSGEGSYSPLDLLQASGFVNYFGRTPEVDKIAVKPVLLQKGGTKLALYGLSNVRDERLFHTWRDGNVKFFQPGTQKDEWFNLMSVHQNHHAHSPTSYLPENFLPDFMDLVVWGHEHECLIDPRYNPEMGFHVMQPGSSVATSLMPGEAVPKHVAILSVTGKEFTTENIRLKTVRPFIMKEIVLAEEKEIKDKEIWRITDNRPKITQYLNQVIEDLIEEAKRDWLELQVDREEGDDLEVPLPLVRLRVEYTAPQPGEFHCENPQRISNRFMGKVANVNDVVQFHRKKKIVNRALKNKTEMPDEQMLAELTIDSVKVDELVKEFLTAQTLTILPQNSFGDAVTQFVEKDDKHAMELFVKDSLNSQLKHLMDANEIDEEEIINEMDQYRSQLETLFACGQFKKTRKAKLKPKPDGWDSDFDGSWAEQPAALVRSDSEGGKDDNEGPAALPSKLAAPRGRGKAAGTARQTKAAPKKAAPAAKVSRGKKRVVEEEEDDDDGEDDVVMISDDDEESAEDLFVRSSRKAAPARKATAKAPARAKSPTKKTFTSRARAPPAAKQSKLNFSQTPAPRNQPTRPAASRGKKGVEPNSEQLCGGHPHISVQAPSSRPLLTDASYEMQYVLCVSFGGSPTMRQQRIATSRLPPLPDFTLCLSSNVVPTFLDVGSWLLLAREAHPDTGYNYHRPSDLHCLPNTLIGLHLLVRFRLLSHCCSLASWIAATRLLFTVHFPTDSFEVDEWLPTLPSSGDGLPAMSLAYKVEELLALRDSVSESAVSIDKFADEDVIKEHVLRPSASASANLARRASNLSLCPPTAVGPTQAAPLKKPSPSPSFKRGKAEKLLKEHGSPPGLRVTAGGRIVPSDLPPLGSSQYGDATYRSHLLRATSGNVMATNQQSNGNSTARIEIIGGQPVVFVGDRMFALPAVNTINPTTEPSLITPTIETSTKQMSDLENLTVHSAPPGVAFGPSRASSQSPFVGLDLTTLKAQQALKKQELRTVEQTEVLQASQQTDSWRAGMIEKKRCLIVELDALRKQITSLEVDNSASAQPGSFSGPTGTGPAPFTPQFAQSLPRNLYGFPSANPYAPMMMYQPPSFGSFPPFPAAEPTPFVPVTAPNPPHSPASASRRSHAIEIKPPREETGKQLGSALDPKSPTYEPAFKSNVTDSVVPPTPSPPKKSPWRLGEASERAQHSRRDPSQKLSLSSIDTTDFFPTNTHEHSSTRVAPRVSSTSHGDPAVPSTPEKHWPASPWNGGNSGRSRHEEPAPKLTSWPEAFGRQSSLSTLRNSTTGSHAVVVPHERAHIPAATAFGSTPCQSVPLRTKSEQRTGTDENWAFSTKAAAHVPSTYQEGYQAGYDHVGMPDGPEFLQGYIQGLLHFLSDEAKRRQIELSARNVYVQGTESRAPSLRGLVAGSTPHDPAVDVTCNRSNMANNSQENVRSANGTVSTDIRRDSMYNAKARDESSAYMLRSELNLDTRSRVPSVAKYPNPAGLFPERSLVGHQQNTFTLTENGKSKASSEMCLPLRNHLSSQDGVLQQTFVNQVQNREYMTPLTHQRFYPTPKEMSPTTFNGDHASSMRPLADHRFSGLDGAMDDLADLALDADGVDGCPSFDIRANTEGRPGEVEEVNASCFKPSGGKAKQKVTSPAGKATATGSKSASSPMGAPSSPRKSGEHSPAKAKLEQVTNKFRRVKKDDPRALSPEDRMRRSEKWRLRFQQLKKAEIEEIEEHRKNTGS</sequence>
<dbReference type="GO" id="GO:0008296">
    <property type="term" value="F:3'-5'-DNA exonuclease activity"/>
    <property type="evidence" value="ECO:0007669"/>
    <property type="project" value="InterPro"/>
</dbReference>
<evidence type="ECO:0000256" key="13">
    <source>
        <dbReference type="ARBA" id="ARBA00023211"/>
    </source>
</evidence>
<dbReference type="HOGENOM" id="CLU_236327_0_0_1"/>
<keyword evidence="11 17" id="KW-0269">Exonuclease</keyword>
<evidence type="ECO:0000256" key="9">
    <source>
        <dbReference type="ARBA" id="ARBA00022763"/>
    </source>
</evidence>
<dbReference type="GO" id="GO:0031573">
    <property type="term" value="P:mitotic intra-S DNA damage checkpoint signaling"/>
    <property type="evidence" value="ECO:0007669"/>
    <property type="project" value="TreeGrafter"/>
</dbReference>
<evidence type="ECO:0000256" key="16">
    <source>
        <dbReference type="ARBA" id="ARBA00064981"/>
    </source>
</evidence>
<feature type="region of interest" description="Disordered" evidence="18">
    <location>
        <begin position="1697"/>
        <end position="1716"/>
    </location>
</feature>
<dbReference type="SUPFAM" id="SSF56300">
    <property type="entry name" value="Metallo-dependent phosphatases"/>
    <property type="match status" value="1"/>
</dbReference>
<feature type="compositionally biased region" description="Polar residues" evidence="18">
    <location>
        <begin position="706"/>
        <end position="721"/>
    </location>
</feature>
<reference evidence="21" key="1">
    <citation type="journal article" date="2011" name="Nat. Commun.">
        <title>Effector diversification within compartments of the Leptosphaeria maculans genome affected by Repeat-Induced Point mutations.</title>
        <authorList>
            <person name="Rouxel T."/>
            <person name="Grandaubert J."/>
            <person name="Hane J.K."/>
            <person name="Hoede C."/>
            <person name="van de Wouw A.P."/>
            <person name="Couloux A."/>
            <person name="Dominguez V."/>
            <person name="Anthouard V."/>
            <person name="Bally P."/>
            <person name="Bourras S."/>
            <person name="Cozijnsen A.J."/>
            <person name="Ciuffetti L.M."/>
            <person name="Degrave A."/>
            <person name="Dilmaghani A."/>
            <person name="Duret L."/>
            <person name="Fudal I."/>
            <person name="Goodwin S.B."/>
            <person name="Gout L."/>
            <person name="Glaser N."/>
            <person name="Linglin J."/>
            <person name="Kema G.H.J."/>
            <person name="Lapalu N."/>
            <person name="Lawrence C.B."/>
            <person name="May K."/>
            <person name="Meyer M."/>
            <person name="Ollivier B."/>
            <person name="Poulain J."/>
            <person name="Schoch C.L."/>
            <person name="Simon A."/>
            <person name="Spatafora J.W."/>
            <person name="Stachowiak A."/>
            <person name="Turgeon B.G."/>
            <person name="Tyler B.M."/>
            <person name="Vincent D."/>
            <person name="Weissenbach J."/>
            <person name="Amselem J."/>
            <person name="Quesneville H."/>
            <person name="Oliver R.P."/>
            <person name="Wincker P."/>
            <person name="Balesdent M.-H."/>
            <person name="Howlett B.J."/>
        </authorList>
    </citation>
    <scope>NUCLEOTIDE SEQUENCE [LARGE SCALE GENOMIC DNA]</scope>
    <source>
        <strain evidence="21">JN3 / isolate v23.1.3 / race Av1-4-5-6-7-8</strain>
    </source>
</reference>
<dbReference type="SMART" id="SM01347">
    <property type="entry name" value="Mre11_DNA_bind"/>
    <property type="match status" value="1"/>
</dbReference>
<feature type="compositionally biased region" description="Basic and acidic residues" evidence="18">
    <location>
        <begin position="580"/>
        <end position="589"/>
    </location>
</feature>
<evidence type="ECO:0000256" key="18">
    <source>
        <dbReference type="SAM" id="MobiDB-lite"/>
    </source>
</evidence>
<dbReference type="STRING" id="985895.E4ZM30"/>
<feature type="region of interest" description="Disordered" evidence="18">
    <location>
        <begin position="578"/>
        <end position="751"/>
    </location>
</feature>
<feature type="compositionally biased region" description="Polar residues" evidence="18">
    <location>
        <begin position="1340"/>
        <end position="1356"/>
    </location>
</feature>
<keyword evidence="7" id="KW-0479">Metal-binding</keyword>
<protein>
    <recommendedName>
        <fullName evidence="19">Mre11 DNA-binding domain-containing protein</fullName>
    </recommendedName>
</protein>
<evidence type="ECO:0000256" key="10">
    <source>
        <dbReference type="ARBA" id="ARBA00022801"/>
    </source>
</evidence>
<evidence type="ECO:0000256" key="17">
    <source>
        <dbReference type="RuleBase" id="RU003447"/>
    </source>
</evidence>
<evidence type="ECO:0000256" key="3">
    <source>
        <dbReference type="ARBA" id="ARBA00004286"/>
    </source>
</evidence>
<dbReference type="GO" id="GO:0006303">
    <property type="term" value="P:double-strand break repair via nonhomologous end joining"/>
    <property type="evidence" value="ECO:0007669"/>
    <property type="project" value="TreeGrafter"/>
</dbReference>
<dbReference type="InterPro" id="IPR004843">
    <property type="entry name" value="Calcineurin-like_PHP"/>
</dbReference>
<dbReference type="InterPro" id="IPR038487">
    <property type="entry name" value="Mre11_capping_dom"/>
</dbReference>
<evidence type="ECO:0000256" key="1">
    <source>
        <dbReference type="ARBA" id="ARBA00001936"/>
    </source>
</evidence>
<evidence type="ECO:0000256" key="11">
    <source>
        <dbReference type="ARBA" id="ARBA00022839"/>
    </source>
</evidence>
<dbReference type="Pfam" id="PF04152">
    <property type="entry name" value="Mre11_DNA_bind"/>
    <property type="match status" value="1"/>
</dbReference>
<dbReference type="Proteomes" id="UP000002668">
    <property type="component" value="Genome"/>
</dbReference>
<dbReference type="OrthoDB" id="30417at2759"/>
<dbReference type="eggNOG" id="KOG2310">
    <property type="taxonomic scope" value="Eukaryota"/>
</dbReference>
<feature type="compositionally biased region" description="Low complexity" evidence="18">
    <location>
        <begin position="1190"/>
        <end position="1209"/>
    </location>
</feature>
<evidence type="ECO:0000259" key="19">
    <source>
        <dbReference type="SMART" id="SM01347"/>
    </source>
</evidence>
<name>E4ZM30_LEPMJ</name>
<evidence type="ECO:0000313" key="21">
    <source>
        <dbReference type="Proteomes" id="UP000002668"/>
    </source>
</evidence>
<feature type="region of interest" description="Disordered" evidence="18">
    <location>
        <begin position="1185"/>
        <end position="1210"/>
    </location>
</feature>
<evidence type="ECO:0000256" key="12">
    <source>
        <dbReference type="ARBA" id="ARBA00023204"/>
    </source>
</evidence>
<evidence type="ECO:0000256" key="14">
    <source>
        <dbReference type="ARBA" id="ARBA00023242"/>
    </source>
</evidence>